<evidence type="ECO:0000256" key="5">
    <source>
        <dbReference type="ARBA" id="ARBA00023204"/>
    </source>
</evidence>
<keyword evidence="6" id="KW-0539">Nucleus</keyword>
<feature type="coiled-coil region" evidence="7">
    <location>
        <begin position="92"/>
        <end position="129"/>
    </location>
</feature>
<dbReference type="Pfam" id="PF15619">
    <property type="entry name" value="Lebercilin"/>
    <property type="match status" value="1"/>
</dbReference>
<evidence type="ECO:0000259" key="9">
    <source>
        <dbReference type="PROSITE" id="PS50162"/>
    </source>
</evidence>
<dbReference type="SMART" id="SM00382">
    <property type="entry name" value="AAA"/>
    <property type="match status" value="1"/>
</dbReference>
<sequence length="1095" mass="126284">MQTEVPTLPVVHLNVHENVDRKQNSITNNIEENKSYSLCRSTCPSSNKKCLHPLLGESYKTSMRICSTTISAKPANKNTLAQRVVSAKMLRIKQLQNQLADAHYHLNELANENRLLRALQKRQDSALRRYEGTTAELPKIINSHHEELRILQIKHKKLKALHKNTSDLLKEKENELYSLQTQNKHLLQLSKDRNLAEREKLQMQVSELNNEITRQQGNIQLLERKLALESKSLKHQLFVEISKHKQTQKNLQEALEKVKELEHLIGNKTRKQLLIDKKNAIFVTQSLTNLRNVSTAISTTNKYKKYNNGQNDNLPTLITSQLNNDMINNTISNTNASQQTDLSRPETMTSSRETHKLYFQKMSQGMISSLFDNLTPKFKDSKSKLNKNIQIESHNKNDIANQMESGDKCTTDENLYEVSKEKHEQFDNFSDYSNSEHENDEYKNRNYHLMSIVKNSQDLHTRMINSTDHDLTSYITDSKENEPNAQFFSKQILCNENFQKEAKIVNPQDCDYQYKFKIDQEELTEDGFSVKFKNDKFDKTYSDSCSEDFNTNDMTNDMDLKISRSKQRTDNLEVDLPRNESIYEYQSDSHKNEENPSIQSIMDDLQYNLSHMHVQDEKNHLINDHENLIDLKLDTQHTYDENETTSKSLLKDESQGIKKYSTVNFELDQEIKHSEIDKDYPLIYDNISYSIDKVKDELQQNNYDDQHTSTNSIMESQRTISNGIKMEFTEEQNNDVNTVLQMDKKKKSLSNNHAANNSGKSYNNTNKNDYKAVNKSKSINYNKEKLLATMKAIDNNEDIDFFIDRHFPKRNSLTRFQITENLFRGLPAHSKKNCSIMNDVFDNEISAKDLRKQEKFLSTGCSKINKIFSGGIPCQGITQIYGAAGTGKTQLALQLCLTVQLPLNAGGLAAGAIYISTEAAFPAKRLHELVQNLDVIQDYDNINGDIIFVEHIATIEDLESSLLHRVPILLNRQKIRLLIIDSIAAPYRVEEWNNESRNRSKSLRTVGQQLHKLCKNNGIFIVCINQVSAVLENKNKYCDIKEQPALGITWSSMITNSIYFYRKNSIRYASTFLSPYLPCRTIPFEINMSGVKGIE</sequence>
<dbReference type="PANTHER" id="PTHR46487:SF1">
    <property type="entry name" value="DNA REPAIR PROTEIN XRCC3"/>
    <property type="match status" value="1"/>
</dbReference>
<feature type="domain" description="RecA family profile 1" evidence="9">
    <location>
        <begin position="853"/>
        <end position="1027"/>
    </location>
</feature>
<dbReference type="CDD" id="cd19491">
    <property type="entry name" value="XRCC3"/>
    <property type="match status" value="1"/>
</dbReference>
<evidence type="ECO:0000256" key="4">
    <source>
        <dbReference type="ARBA" id="ARBA00022840"/>
    </source>
</evidence>
<keyword evidence="11" id="KW-1185">Reference proteome</keyword>
<dbReference type="Proteomes" id="UP000617340">
    <property type="component" value="Unassembled WGS sequence"/>
</dbReference>
<keyword evidence="2" id="KW-0547">Nucleotide-binding</keyword>
<dbReference type="InterPro" id="IPR003593">
    <property type="entry name" value="AAA+_ATPase"/>
</dbReference>
<keyword evidence="5" id="KW-0234">DNA repair</keyword>
<dbReference type="InterPro" id="IPR028933">
    <property type="entry name" value="Lebercilin_dom"/>
</dbReference>
<evidence type="ECO:0000313" key="10">
    <source>
        <dbReference type="EMBL" id="KAF7405969.1"/>
    </source>
</evidence>
<comment type="caution">
    <text evidence="10">The sequence shown here is derived from an EMBL/GenBank/DDBJ whole genome shotgun (WGS) entry which is preliminary data.</text>
</comment>
<dbReference type="Pfam" id="PF08423">
    <property type="entry name" value="Rad51"/>
    <property type="match status" value="1"/>
</dbReference>
<dbReference type="AlphaFoldDB" id="A0A834KDI1"/>
<evidence type="ECO:0000256" key="1">
    <source>
        <dbReference type="ARBA" id="ARBA00004123"/>
    </source>
</evidence>
<evidence type="ECO:0000313" key="11">
    <source>
        <dbReference type="Proteomes" id="UP000617340"/>
    </source>
</evidence>
<dbReference type="PANTHER" id="PTHR46487">
    <property type="entry name" value="DNA REPAIR PROTEIN XRCC3"/>
    <property type="match status" value="1"/>
</dbReference>
<keyword evidence="7" id="KW-0175">Coiled coil</keyword>
<dbReference type="EMBL" id="JACSDZ010000004">
    <property type="protein sequence ID" value="KAF7405969.1"/>
    <property type="molecule type" value="Genomic_DNA"/>
</dbReference>
<evidence type="ECO:0000256" key="8">
    <source>
        <dbReference type="SAM" id="MobiDB-lite"/>
    </source>
</evidence>
<evidence type="ECO:0000256" key="2">
    <source>
        <dbReference type="ARBA" id="ARBA00022741"/>
    </source>
</evidence>
<dbReference type="GO" id="GO:0000400">
    <property type="term" value="F:four-way junction DNA binding"/>
    <property type="evidence" value="ECO:0007669"/>
    <property type="project" value="TreeGrafter"/>
</dbReference>
<feature type="region of interest" description="Disordered" evidence="8">
    <location>
        <begin position="748"/>
        <end position="769"/>
    </location>
</feature>
<dbReference type="InterPro" id="IPR027417">
    <property type="entry name" value="P-loop_NTPase"/>
</dbReference>
<dbReference type="PROSITE" id="PS50162">
    <property type="entry name" value="RECA_2"/>
    <property type="match status" value="1"/>
</dbReference>
<keyword evidence="3" id="KW-0227">DNA damage</keyword>
<evidence type="ECO:0000256" key="7">
    <source>
        <dbReference type="SAM" id="Coils"/>
    </source>
</evidence>
<organism evidence="10 11">
    <name type="scientific">Vespula germanica</name>
    <name type="common">German yellow jacket</name>
    <name type="synonym">Paravespula germanica</name>
    <dbReference type="NCBI Taxonomy" id="30212"/>
    <lineage>
        <taxon>Eukaryota</taxon>
        <taxon>Metazoa</taxon>
        <taxon>Ecdysozoa</taxon>
        <taxon>Arthropoda</taxon>
        <taxon>Hexapoda</taxon>
        <taxon>Insecta</taxon>
        <taxon>Pterygota</taxon>
        <taxon>Neoptera</taxon>
        <taxon>Endopterygota</taxon>
        <taxon>Hymenoptera</taxon>
        <taxon>Apocrita</taxon>
        <taxon>Aculeata</taxon>
        <taxon>Vespoidea</taxon>
        <taxon>Vespidae</taxon>
        <taxon>Vespinae</taxon>
        <taxon>Vespula</taxon>
    </lineage>
</organism>
<protein>
    <recommendedName>
        <fullName evidence="9">RecA family profile 1 domain-containing protein</fullName>
    </recommendedName>
</protein>
<dbReference type="InterPro" id="IPR013632">
    <property type="entry name" value="Rad51_C"/>
</dbReference>
<name>A0A834KDI1_VESGE</name>
<dbReference type="GO" id="GO:0033065">
    <property type="term" value="C:Rad51C-XRCC3 complex"/>
    <property type="evidence" value="ECO:0007669"/>
    <property type="project" value="TreeGrafter"/>
</dbReference>
<dbReference type="GO" id="GO:0071140">
    <property type="term" value="P:resolution of mitotic recombination intermediates"/>
    <property type="evidence" value="ECO:0007669"/>
    <property type="project" value="TreeGrafter"/>
</dbReference>
<evidence type="ECO:0000256" key="3">
    <source>
        <dbReference type="ARBA" id="ARBA00022763"/>
    </source>
</evidence>
<dbReference type="GO" id="GO:0045003">
    <property type="term" value="P:double-strand break repair via synthesis-dependent strand annealing"/>
    <property type="evidence" value="ECO:0007669"/>
    <property type="project" value="TreeGrafter"/>
</dbReference>
<evidence type="ECO:0000256" key="6">
    <source>
        <dbReference type="ARBA" id="ARBA00023242"/>
    </source>
</evidence>
<accession>A0A834KDI1</accession>
<gene>
    <name evidence="10" type="ORF">HZH68_005338</name>
</gene>
<dbReference type="GO" id="GO:0005524">
    <property type="term" value="F:ATP binding"/>
    <property type="evidence" value="ECO:0007669"/>
    <property type="project" value="UniProtKB-KW"/>
</dbReference>
<dbReference type="InterPro" id="IPR047348">
    <property type="entry name" value="XRCC3-like_C"/>
</dbReference>
<comment type="subcellular location">
    <subcellularLocation>
        <location evidence="1">Nucleus</location>
    </subcellularLocation>
</comment>
<feature type="compositionally biased region" description="Polar residues" evidence="8">
    <location>
        <begin position="749"/>
        <end position="767"/>
    </location>
</feature>
<proteinExistence type="predicted"/>
<dbReference type="GO" id="GO:0000722">
    <property type="term" value="P:telomere maintenance via recombination"/>
    <property type="evidence" value="ECO:0007669"/>
    <property type="project" value="TreeGrafter"/>
</dbReference>
<keyword evidence="4" id="KW-0067">ATP-binding</keyword>
<dbReference type="Gene3D" id="3.40.50.300">
    <property type="entry name" value="P-loop containing nucleotide triphosphate hydrolases"/>
    <property type="match status" value="1"/>
</dbReference>
<dbReference type="GO" id="GO:0090656">
    <property type="term" value="P:t-circle formation"/>
    <property type="evidence" value="ECO:0007669"/>
    <property type="project" value="TreeGrafter"/>
</dbReference>
<dbReference type="InterPro" id="IPR020588">
    <property type="entry name" value="RecA_ATP-bd"/>
</dbReference>
<dbReference type="GO" id="GO:0140664">
    <property type="term" value="F:ATP-dependent DNA damage sensor activity"/>
    <property type="evidence" value="ECO:0007669"/>
    <property type="project" value="InterPro"/>
</dbReference>
<feature type="coiled-coil region" evidence="7">
    <location>
        <begin position="155"/>
        <end position="271"/>
    </location>
</feature>
<dbReference type="SUPFAM" id="SSF52540">
    <property type="entry name" value="P-loop containing nucleoside triphosphate hydrolases"/>
    <property type="match status" value="1"/>
</dbReference>
<dbReference type="GO" id="GO:0005657">
    <property type="term" value="C:replication fork"/>
    <property type="evidence" value="ECO:0007669"/>
    <property type="project" value="TreeGrafter"/>
</dbReference>
<reference evidence="10" key="1">
    <citation type="journal article" date="2020" name="G3 (Bethesda)">
        <title>High-Quality Assemblies for Three Invasive Social Wasps from the &lt;i&gt;Vespula&lt;/i&gt; Genus.</title>
        <authorList>
            <person name="Harrop T.W.R."/>
            <person name="Guhlin J."/>
            <person name="McLaughlin G.M."/>
            <person name="Permina E."/>
            <person name="Stockwell P."/>
            <person name="Gilligan J."/>
            <person name="Le Lec M.F."/>
            <person name="Gruber M.A.M."/>
            <person name="Quinn O."/>
            <person name="Lovegrove M."/>
            <person name="Duncan E.J."/>
            <person name="Remnant E.J."/>
            <person name="Van Eeckhoven J."/>
            <person name="Graham B."/>
            <person name="Knapp R.A."/>
            <person name="Langford K.W."/>
            <person name="Kronenberg Z."/>
            <person name="Press M.O."/>
            <person name="Eacker S.M."/>
            <person name="Wilson-Rankin E.E."/>
            <person name="Purcell J."/>
            <person name="Lester P.J."/>
            <person name="Dearden P.K."/>
        </authorList>
    </citation>
    <scope>NUCLEOTIDE SEQUENCE</scope>
    <source>
        <strain evidence="10">Linc-1</strain>
    </source>
</reference>